<dbReference type="PANTHER" id="PTHR43194:SF2">
    <property type="entry name" value="PEROXISOMAL MEMBRANE PROTEIN LPX1"/>
    <property type="match status" value="1"/>
</dbReference>
<keyword evidence="2" id="KW-0378">Hydrolase</keyword>
<dbReference type="Pfam" id="PF12146">
    <property type="entry name" value="Hydrolase_4"/>
    <property type="match status" value="1"/>
</dbReference>
<accession>A0A938BK18</accession>
<dbReference type="EMBL" id="VGJX01000042">
    <property type="protein sequence ID" value="MBM3273756.1"/>
    <property type="molecule type" value="Genomic_DNA"/>
</dbReference>
<reference evidence="2 3" key="1">
    <citation type="submission" date="2019-03" db="EMBL/GenBank/DDBJ databases">
        <title>Lake Tanganyika Metagenome-Assembled Genomes (MAGs).</title>
        <authorList>
            <person name="Tran P."/>
        </authorList>
    </citation>
    <scope>NUCLEOTIDE SEQUENCE [LARGE SCALE GENOMIC DNA]</scope>
    <source>
        <strain evidence="2">K_DeepCast_65m_m2_236</strain>
    </source>
</reference>
<dbReference type="Proteomes" id="UP000703893">
    <property type="component" value="Unassembled WGS sequence"/>
</dbReference>
<organism evidence="2 3">
    <name type="scientific">Candidatus Tanganyikabacteria bacterium</name>
    <dbReference type="NCBI Taxonomy" id="2961651"/>
    <lineage>
        <taxon>Bacteria</taxon>
        <taxon>Bacillati</taxon>
        <taxon>Candidatus Sericytochromatia</taxon>
        <taxon>Candidatus Tanganyikabacteria</taxon>
    </lineage>
</organism>
<gene>
    <name evidence="2" type="ORF">FJZ00_01285</name>
</gene>
<dbReference type="AlphaFoldDB" id="A0A938BK18"/>
<evidence type="ECO:0000313" key="3">
    <source>
        <dbReference type="Proteomes" id="UP000703893"/>
    </source>
</evidence>
<dbReference type="InterPro" id="IPR022742">
    <property type="entry name" value="Hydrolase_4"/>
</dbReference>
<dbReference type="InterPro" id="IPR029058">
    <property type="entry name" value="AB_hydrolase_fold"/>
</dbReference>
<evidence type="ECO:0000259" key="1">
    <source>
        <dbReference type="Pfam" id="PF12146"/>
    </source>
</evidence>
<dbReference type="PANTHER" id="PTHR43194">
    <property type="entry name" value="HYDROLASE ALPHA/BETA FOLD FAMILY"/>
    <property type="match status" value="1"/>
</dbReference>
<evidence type="ECO:0000313" key="2">
    <source>
        <dbReference type="EMBL" id="MBM3273756.1"/>
    </source>
</evidence>
<comment type="caution">
    <text evidence="2">The sequence shown here is derived from an EMBL/GenBank/DDBJ whole genome shotgun (WGS) entry which is preliminary data.</text>
</comment>
<name>A0A938BK18_9BACT</name>
<feature type="domain" description="Serine aminopeptidase S33" evidence="1">
    <location>
        <begin position="76"/>
        <end position="295"/>
    </location>
</feature>
<dbReference type="InterPro" id="IPR050228">
    <property type="entry name" value="Carboxylesterase_BioH"/>
</dbReference>
<dbReference type="GO" id="GO:0016787">
    <property type="term" value="F:hydrolase activity"/>
    <property type="evidence" value="ECO:0007669"/>
    <property type="project" value="UniProtKB-KW"/>
</dbReference>
<protein>
    <submittedName>
        <fullName evidence="2">Alpha/beta fold hydrolase</fullName>
    </submittedName>
</protein>
<dbReference type="Gene3D" id="3.40.50.1820">
    <property type="entry name" value="alpha/beta hydrolase"/>
    <property type="match status" value="1"/>
</dbReference>
<proteinExistence type="predicted"/>
<dbReference type="SUPFAM" id="SSF53474">
    <property type="entry name" value="alpha/beta-Hydrolases"/>
    <property type="match status" value="1"/>
</dbReference>
<sequence length="345" mass="37550">MAISAVGAGARLSGFARTPVVRRDGAPDDRAKLGAPPDLVTYRKGLAALEAAIEAEKALPLQKGSESRLLAHPTPPPKGTIVMLHGFSAGTWQFDDLAKRFFDEGYNVYVPRMPGHGFKLPGGEEDAAKLLDSRTWRNYHAFAADVYSRTKGLGGPMHLMGLSGGANVALDIALHHPDVKGAVLCAPFLAPRSNSARFALGAVRVLDFFTFGLFGRILDQVAFGWGEDGRAASRAWGRPGHWDMKMGNVYGLYRHGQTLVSEAAKIKVPLQFFTTEIDDAADQGAIRKVFERSGGAVRNGFYHFSKADGVPHPMVHWRENSHKDKIADLTRMSLEFVERGTKAAR</sequence>